<name>A0A8T0WV13_PANVG</name>
<organism evidence="2 3">
    <name type="scientific">Panicum virgatum</name>
    <name type="common">Blackwell switchgrass</name>
    <dbReference type="NCBI Taxonomy" id="38727"/>
    <lineage>
        <taxon>Eukaryota</taxon>
        <taxon>Viridiplantae</taxon>
        <taxon>Streptophyta</taxon>
        <taxon>Embryophyta</taxon>
        <taxon>Tracheophyta</taxon>
        <taxon>Spermatophyta</taxon>
        <taxon>Magnoliopsida</taxon>
        <taxon>Liliopsida</taxon>
        <taxon>Poales</taxon>
        <taxon>Poaceae</taxon>
        <taxon>PACMAD clade</taxon>
        <taxon>Panicoideae</taxon>
        <taxon>Panicodae</taxon>
        <taxon>Paniceae</taxon>
        <taxon>Panicinae</taxon>
        <taxon>Panicum</taxon>
        <taxon>Panicum sect. Hiantes</taxon>
    </lineage>
</organism>
<feature type="region of interest" description="Disordered" evidence="1">
    <location>
        <begin position="50"/>
        <end position="83"/>
    </location>
</feature>
<protein>
    <submittedName>
        <fullName evidence="2">Uncharacterized protein</fullName>
    </submittedName>
</protein>
<dbReference type="AlphaFoldDB" id="A0A8T0WV13"/>
<reference evidence="2" key="1">
    <citation type="submission" date="2020-05" db="EMBL/GenBank/DDBJ databases">
        <title>WGS assembly of Panicum virgatum.</title>
        <authorList>
            <person name="Lovell J.T."/>
            <person name="Jenkins J."/>
            <person name="Shu S."/>
            <person name="Juenger T.E."/>
            <person name="Schmutz J."/>
        </authorList>
    </citation>
    <scope>NUCLEOTIDE SEQUENCE</scope>
    <source>
        <strain evidence="2">AP13</strain>
    </source>
</reference>
<dbReference type="Proteomes" id="UP000823388">
    <property type="component" value="Chromosome 1N"/>
</dbReference>
<accession>A0A8T0WV13</accession>
<evidence type="ECO:0000313" key="2">
    <source>
        <dbReference type="EMBL" id="KAG2651690.1"/>
    </source>
</evidence>
<evidence type="ECO:0000313" key="3">
    <source>
        <dbReference type="Proteomes" id="UP000823388"/>
    </source>
</evidence>
<comment type="caution">
    <text evidence="2">The sequence shown here is derived from an EMBL/GenBank/DDBJ whole genome shotgun (WGS) entry which is preliminary data.</text>
</comment>
<keyword evidence="3" id="KW-1185">Reference proteome</keyword>
<gene>
    <name evidence="2" type="ORF">PVAP13_1NG305138</name>
</gene>
<proteinExistence type="predicted"/>
<sequence length="121" mass="13341">MAIHVGSDVDRAVHITNGAVNCHPSAVCSVLTSCSRRRRRRRRCYRIPFHRPSDSASSLPHPSNLYLYSPSSPQSPSRGDISATAGTNCFSHAMAQCSDSSASSRRMVEQQLPMLMCLEYN</sequence>
<dbReference type="EMBL" id="CM029038">
    <property type="protein sequence ID" value="KAG2651690.1"/>
    <property type="molecule type" value="Genomic_DNA"/>
</dbReference>
<evidence type="ECO:0000256" key="1">
    <source>
        <dbReference type="SAM" id="MobiDB-lite"/>
    </source>
</evidence>
<feature type="compositionally biased region" description="Low complexity" evidence="1">
    <location>
        <begin position="57"/>
        <end position="77"/>
    </location>
</feature>